<evidence type="ECO:0000256" key="3">
    <source>
        <dbReference type="PROSITE-ProRule" id="PRU00176"/>
    </source>
</evidence>
<keyword evidence="6" id="KW-1185">Reference proteome</keyword>
<comment type="caution">
    <text evidence="5">The sequence shown here is derived from an EMBL/GenBank/DDBJ whole genome shotgun (WGS) entry which is preliminary data.</text>
</comment>
<dbReference type="AlphaFoldDB" id="A0A5J4N4L1"/>
<dbReference type="SMART" id="SM00360">
    <property type="entry name" value="RRM"/>
    <property type="match status" value="1"/>
</dbReference>
<organism evidence="5 6">
    <name type="scientific">Paragonimus westermani</name>
    <dbReference type="NCBI Taxonomy" id="34504"/>
    <lineage>
        <taxon>Eukaryota</taxon>
        <taxon>Metazoa</taxon>
        <taxon>Spiralia</taxon>
        <taxon>Lophotrochozoa</taxon>
        <taxon>Platyhelminthes</taxon>
        <taxon>Trematoda</taxon>
        <taxon>Digenea</taxon>
        <taxon>Plagiorchiida</taxon>
        <taxon>Troglotremata</taxon>
        <taxon>Troglotrematidae</taxon>
        <taxon>Paragonimus</taxon>
    </lineage>
</organism>
<evidence type="ECO:0000313" key="5">
    <source>
        <dbReference type="EMBL" id="KAA3670259.1"/>
    </source>
</evidence>
<dbReference type="GO" id="GO:0003723">
    <property type="term" value="F:RNA binding"/>
    <property type="evidence" value="ECO:0007669"/>
    <property type="project" value="UniProtKB-UniRule"/>
</dbReference>
<dbReference type="EMBL" id="QNGE01012110">
    <property type="protein sequence ID" value="KAA3670259.1"/>
    <property type="molecule type" value="Genomic_DNA"/>
</dbReference>
<feature type="domain" description="RRM" evidence="4">
    <location>
        <begin position="250"/>
        <end position="327"/>
    </location>
</feature>
<dbReference type="PROSITE" id="PS50102">
    <property type="entry name" value="RRM"/>
    <property type="match status" value="1"/>
</dbReference>
<name>A0A5J4N4L1_9TREM</name>
<proteinExistence type="predicted"/>
<dbReference type="SUPFAM" id="SSF54928">
    <property type="entry name" value="RNA-binding domain, RBD"/>
    <property type="match status" value="1"/>
</dbReference>
<evidence type="ECO:0000256" key="2">
    <source>
        <dbReference type="ARBA" id="ARBA00022884"/>
    </source>
</evidence>
<evidence type="ECO:0000256" key="1">
    <source>
        <dbReference type="ARBA" id="ARBA00022737"/>
    </source>
</evidence>
<evidence type="ECO:0000259" key="4">
    <source>
        <dbReference type="PROSITE" id="PS50102"/>
    </source>
</evidence>
<dbReference type="InterPro" id="IPR012677">
    <property type="entry name" value="Nucleotide-bd_a/b_plait_sf"/>
</dbReference>
<accession>A0A5J4N4L1</accession>
<evidence type="ECO:0000313" key="6">
    <source>
        <dbReference type="Proteomes" id="UP000324629"/>
    </source>
</evidence>
<feature type="non-terminal residue" evidence="5">
    <location>
        <position position="342"/>
    </location>
</feature>
<protein>
    <recommendedName>
        <fullName evidence="4">RRM domain-containing protein</fullName>
    </recommendedName>
</protein>
<dbReference type="InterPro" id="IPR035979">
    <property type="entry name" value="RBD_domain_sf"/>
</dbReference>
<keyword evidence="1" id="KW-0677">Repeat</keyword>
<dbReference type="Gene3D" id="3.30.70.330">
    <property type="match status" value="1"/>
</dbReference>
<dbReference type="Pfam" id="PF00076">
    <property type="entry name" value="RRM_1"/>
    <property type="match status" value="1"/>
</dbReference>
<keyword evidence="2 3" id="KW-0694">RNA-binding</keyword>
<gene>
    <name evidence="5" type="ORF">DEA37_0011318</name>
</gene>
<reference evidence="5 6" key="1">
    <citation type="journal article" date="2019" name="Gigascience">
        <title>Whole-genome sequence of the oriental lung fluke Paragonimus westermani.</title>
        <authorList>
            <person name="Oey H."/>
            <person name="Zakrzewski M."/>
            <person name="Narain K."/>
            <person name="Devi K.R."/>
            <person name="Agatsuma T."/>
            <person name="Nawaratna S."/>
            <person name="Gobert G.N."/>
            <person name="Jones M.K."/>
            <person name="Ragan M.A."/>
            <person name="McManus D.P."/>
            <person name="Krause L."/>
        </authorList>
    </citation>
    <scope>NUCLEOTIDE SEQUENCE [LARGE SCALE GENOMIC DNA]</scope>
    <source>
        <strain evidence="5 6">IND2009</strain>
    </source>
</reference>
<sequence>MARCSFDHLSKLTEVLNQSMAADEARACQDLLSQAKYHLDRAKSREEQERIVRKKQLALTSKWHWCLRFSNIDDNGQLDAITASEGHSNGMVLGAIPPGYVRLAQASQASSVLPSVSIHSASSPCGPHQTLGYSIQPSTEDPISNRQVTNANLTSPYQLQQLAHTGSVSQALPLSHPSIPYGQSFPYLQPLLPSAPMCNGTINPVQQCTTGPMQQGAPPDSVGNFDSLKHFGALPHEQNRRNKPVITSKTNLYILGLNESDTDETVRSLVKDVVEPKSCKAILRNGTCKGYGFIDCASAEDAEKARNHIMEYAKINGRKLSAKFAHENEKDVFNVYVKHLPL</sequence>
<dbReference type="PANTHER" id="PTHR24012">
    <property type="entry name" value="RNA BINDING PROTEIN"/>
    <property type="match status" value="1"/>
</dbReference>
<dbReference type="InterPro" id="IPR000504">
    <property type="entry name" value="RRM_dom"/>
</dbReference>
<dbReference type="Proteomes" id="UP000324629">
    <property type="component" value="Unassembled WGS sequence"/>
</dbReference>